<evidence type="ECO:0000259" key="2">
    <source>
        <dbReference type="PROSITE" id="PS50076"/>
    </source>
</evidence>
<dbReference type="CDD" id="cd06257">
    <property type="entry name" value="DnaJ"/>
    <property type="match status" value="1"/>
</dbReference>
<accession>I4VMZ2</accession>
<dbReference type="SUPFAM" id="SSF46565">
    <property type="entry name" value="Chaperone J-domain"/>
    <property type="match status" value="1"/>
</dbReference>
<sequence length="198" mass="22255">MTIPAFPLTWPDGWGRLKSYQRKRATFTRNKRELTIADAVTRVREELGRMSILDDDLVVSTNLELRMDGWPKSGQREPADPGAAVYWRDKAKNTRCMAIDRYDRVADNLAAIAATLDAMRAIERHGGAEILNRAFTGFVEIENSSAHWSDVLGTSALSSRAEIDAAYKRLRSQHHPDKGGDAEMFNRIQQAYAEATSE</sequence>
<comment type="caution">
    <text evidence="3">The sequence shown here is derived from an EMBL/GenBank/DDBJ whole genome shotgun (WGS) entry which is preliminary data.</text>
</comment>
<dbReference type="Pfam" id="PF00226">
    <property type="entry name" value="DnaJ"/>
    <property type="match status" value="1"/>
</dbReference>
<proteinExistence type="predicted"/>
<name>I4VMZ2_9GAMM</name>
<keyword evidence="1" id="KW-0143">Chaperone</keyword>
<dbReference type="InterPro" id="IPR036869">
    <property type="entry name" value="J_dom_sf"/>
</dbReference>
<dbReference type="EMBL" id="AJXU01000051">
    <property type="protein sequence ID" value="EIL88583.1"/>
    <property type="molecule type" value="Genomic_DNA"/>
</dbReference>
<evidence type="ECO:0000313" key="4">
    <source>
        <dbReference type="Proteomes" id="UP000004210"/>
    </source>
</evidence>
<dbReference type="PROSITE" id="PS50076">
    <property type="entry name" value="DNAJ_2"/>
    <property type="match status" value="1"/>
</dbReference>
<protein>
    <submittedName>
        <fullName evidence="3">DnaJ-class molecular chaperone</fullName>
    </submittedName>
</protein>
<dbReference type="OrthoDB" id="581986at2"/>
<evidence type="ECO:0000313" key="3">
    <source>
        <dbReference type="EMBL" id="EIL88583.1"/>
    </source>
</evidence>
<dbReference type="Proteomes" id="UP000004210">
    <property type="component" value="Unassembled WGS sequence"/>
</dbReference>
<feature type="domain" description="J" evidence="2">
    <location>
        <begin position="147"/>
        <end position="198"/>
    </location>
</feature>
<reference evidence="3 4" key="1">
    <citation type="journal article" date="2012" name="J. Bacteriol.">
        <title>Genome sequences for six rhodanobacter strains, isolated from soils and the terrestrial subsurface, with variable denitrification capabilities.</title>
        <authorList>
            <person name="Kostka J.E."/>
            <person name="Green S.J."/>
            <person name="Rishishwar L."/>
            <person name="Prakash O."/>
            <person name="Katz L.S."/>
            <person name="Marino-Ramirez L."/>
            <person name="Jordan I.K."/>
            <person name="Munk C."/>
            <person name="Ivanova N."/>
            <person name="Mikhailova N."/>
            <person name="Watson D.B."/>
            <person name="Brown S.D."/>
            <person name="Palumbo A.V."/>
            <person name="Brooks S.C."/>
        </authorList>
    </citation>
    <scope>NUCLEOTIDE SEQUENCE [LARGE SCALE GENOMIC DNA]</scope>
    <source>
        <strain evidence="4">Jip2T</strain>
    </source>
</reference>
<dbReference type="PATRIC" id="fig|1163408.3.peg.2565"/>
<organism evidence="3 4">
    <name type="scientific">Rhodanobacter fulvus Jip2</name>
    <dbReference type="NCBI Taxonomy" id="1163408"/>
    <lineage>
        <taxon>Bacteria</taxon>
        <taxon>Pseudomonadati</taxon>
        <taxon>Pseudomonadota</taxon>
        <taxon>Gammaproteobacteria</taxon>
        <taxon>Lysobacterales</taxon>
        <taxon>Rhodanobacteraceae</taxon>
        <taxon>Rhodanobacter</taxon>
    </lineage>
</organism>
<dbReference type="eggNOG" id="COG2214">
    <property type="taxonomic scope" value="Bacteria"/>
</dbReference>
<gene>
    <name evidence="3" type="ORF">UU9_12568</name>
</gene>
<dbReference type="RefSeq" id="WP_007082143.1">
    <property type="nucleotide sequence ID" value="NZ_AJXU01000051.1"/>
</dbReference>
<dbReference type="AlphaFoldDB" id="I4VMZ2"/>
<dbReference type="InterPro" id="IPR001623">
    <property type="entry name" value="DnaJ_domain"/>
</dbReference>
<dbReference type="STRING" id="1163408.UU9_12568"/>
<evidence type="ECO:0000256" key="1">
    <source>
        <dbReference type="ARBA" id="ARBA00023186"/>
    </source>
</evidence>
<dbReference type="SMART" id="SM00271">
    <property type="entry name" value="DnaJ"/>
    <property type="match status" value="1"/>
</dbReference>
<dbReference type="Gene3D" id="1.10.287.110">
    <property type="entry name" value="DnaJ domain"/>
    <property type="match status" value="1"/>
</dbReference>
<keyword evidence="4" id="KW-1185">Reference proteome</keyword>